<protein>
    <submittedName>
        <fullName evidence="2">Uncharacterized protein</fullName>
    </submittedName>
</protein>
<reference evidence="2" key="1">
    <citation type="submission" date="2020-01" db="EMBL/GenBank/DDBJ databases">
        <authorList>
            <person name="Feng Z.H.Z."/>
        </authorList>
    </citation>
    <scope>NUCLEOTIDE SEQUENCE</scope>
    <source>
        <strain evidence="2">CBS107.38</strain>
    </source>
</reference>
<name>A0A8H7B2T6_9PLEO</name>
<reference evidence="2" key="2">
    <citation type="submission" date="2020-08" db="EMBL/GenBank/DDBJ databases">
        <title>Draft Genome Sequence of Cumin Blight Pathogen Alternaria burnsii.</title>
        <authorList>
            <person name="Feng Z."/>
        </authorList>
    </citation>
    <scope>NUCLEOTIDE SEQUENCE</scope>
    <source>
        <strain evidence="2">CBS107.38</strain>
    </source>
</reference>
<keyword evidence="3" id="KW-1185">Reference proteome</keyword>
<organism evidence="2 3">
    <name type="scientific">Alternaria burnsii</name>
    <dbReference type="NCBI Taxonomy" id="1187904"/>
    <lineage>
        <taxon>Eukaryota</taxon>
        <taxon>Fungi</taxon>
        <taxon>Dikarya</taxon>
        <taxon>Ascomycota</taxon>
        <taxon>Pezizomycotina</taxon>
        <taxon>Dothideomycetes</taxon>
        <taxon>Pleosporomycetidae</taxon>
        <taxon>Pleosporales</taxon>
        <taxon>Pleosporineae</taxon>
        <taxon>Pleosporaceae</taxon>
        <taxon>Alternaria</taxon>
        <taxon>Alternaria sect. Alternaria</taxon>
    </lineage>
</organism>
<feature type="compositionally biased region" description="Polar residues" evidence="1">
    <location>
        <begin position="50"/>
        <end position="60"/>
    </location>
</feature>
<proteinExistence type="predicted"/>
<dbReference type="EMBL" id="JAAABM010000011">
    <property type="protein sequence ID" value="KAF7674281.1"/>
    <property type="molecule type" value="Genomic_DNA"/>
</dbReference>
<evidence type="ECO:0000256" key="1">
    <source>
        <dbReference type="SAM" id="MobiDB-lite"/>
    </source>
</evidence>
<dbReference type="AlphaFoldDB" id="A0A8H7B2T6"/>
<sequence length="89" mass="9686">MEIRSAIMTTWTPMFDVNSSGPLLQTLGNGLDLPISGACPGGIGVFKPTNNESFLQSTTPHEPRHPKRVRSAPEQDVPCHSAQDTKQTR</sequence>
<dbReference type="GeneID" id="62206272"/>
<evidence type="ECO:0000313" key="3">
    <source>
        <dbReference type="Proteomes" id="UP000596902"/>
    </source>
</evidence>
<gene>
    <name evidence="2" type="ORF">GT037_008047</name>
</gene>
<comment type="caution">
    <text evidence="2">The sequence shown here is derived from an EMBL/GenBank/DDBJ whole genome shotgun (WGS) entry which is preliminary data.</text>
</comment>
<dbReference type="Proteomes" id="UP000596902">
    <property type="component" value="Unassembled WGS sequence"/>
</dbReference>
<dbReference type="RefSeq" id="XP_038784595.1">
    <property type="nucleotide sequence ID" value="XM_038933094.1"/>
</dbReference>
<evidence type="ECO:0000313" key="2">
    <source>
        <dbReference type="EMBL" id="KAF7674281.1"/>
    </source>
</evidence>
<accession>A0A8H7B2T6</accession>
<feature type="region of interest" description="Disordered" evidence="1">
    <location>
        <begin position="50"/>
        <end position="89"/>
    </location>
</feature>